<gene>
    <name evidence="4" type="ORF">MESMUL_00950</name>
</gene>
<evidence type="ECO:0000256" key="3">
    <source>
        <dbReference type="SAM" id="SignalP"/>
    </source>
</evidence>
<feature type="transmembrane region" description="Helical" evidence="2">
    <location>
        <begin position="79"/>
        <end position="98"/>
    </location>
</feature>
<protein>
    <submittedName>
        <fullName evidence="4">Uncharacterized protein</fullName>
    </submittedName>
</protein>
<accession>A0A388SB85</accession>
<keyword evidence="2" id="KW-1133">Transmembrane helix</keyword>
<feature type="region of interest" description="Disordered" evidence="1">
    <location>
        <begin position="28"/>
        <end position="55"/>
    </location>
</feature>
<evidence type="ECO:0000256" key="1">
    <source>
        <dbReference type="SAM" id="MobiDB-lite"/>
    </source>
</evidence>
<dbReference type="EMBL" id="BGZJ01000001">
    <property type="protein sequence ID" value="GBO92741.1"/>
    <property type="molecule type" value="Genomic_DNA"/>
</dbReference>
<evidence type="ECO:0000313" key="4">
    <source>
        <dbReference type="EMBL" id="GBO92741.1"/>
    </source>
</evidence>
<dbReference type="AlphaFoldDB" id="A0A388SB85"/>
<feature type="chain" id="PRO_5030071229" evidence="3">
    <location>
        <begin position="26"/>
        <end position="271"/>
    </location>
</feature>
<keyword evidence="2" id="KW-0812">Transmembrane</keyword>
<keyword evidence="2" id="KW-0472">Membrane</keyword>
<organism evidence="4 5">
    <name type="scientific">Mesosutterella multiformis</name>
    <dbReference type="NCBI Taxonomy" id="2259133"/>
    <lineage>
        <taxon>Bacteria</taxon>
        <taxon>Pseudomonadati</taxon>
        <taxon>Pseudomonadota</taxon>
        <taxon>Betaproteobacteria</taxon>
        <taxon>Burkholderiales</taxon>
        <taxon>Sutterellaceae</taxon>
        <taxon>Mesosutterella</taxon>
    </lineage>
</organism>
<evidence type="ECO:0000256" key="2">
    <source>
        <dbReference type="SAM" id="Phobius"/>
    </source>
</evidence>
<comment type="caution">
    <text evidence="4">The sequence shown here is derived from an EMBL/GenBank/DDBJ whole genome shotgun (WGS) entry which is preliminary data.</text>
</comment>
<dbReference type="RefSeq" id="WP_124944563.1">
    <property type="nucleotide sequence ID" value="NZ_BGZJ01000001.1"/>
</dbReference>
<proteinExistence type="predicted"/>
<dbReference type="OrthoDB" id="9919481at2"/>
<feature type="compositionally biased region" description="Basic and acidic residues" evidence="1">
    <location>
        <begin position="195"/>
        <end position="207"/>
    </location>
</feature>
<reference evidence="4 5" key="1">
    <citation type="journal article" date="2018" name="Int. J. Syst. Evol. Microbiol.">
        <title>Mesosutterella multiformis gen. nov., sp. nov., a member of the family Sutterellaceae and Sutterella megalosphaeroides sp. nov., isolated from human faeces.</title>
        <authorList>
            <person name="Sakamoto M."/>
            <person name="Ikeyama N."/>
            <person name="Kunihiro T."/>
            <person name="Iino T."/>
            <person name="Yuki M."/>
            <person name="Ohkuma M."/>
        </authorList>
    </citation>
    <scope>NUCLEOTIDE SEQUENCE [LARGE SCALE GENOMIC DNA]</scope>
    <source>
        <strain evidence="4 5">4NBBH2</strain>
    </source>
</reference>
<sequence>MPVLKRLFASALAAAIAAASLPALGDTPGPSASAPMPSITAPESAEQSATPAPASDVTQEIPAVPHVPVPADQEEDSSWASYAALGAAILMLALLWFMRRGRRNKKLEEIRNAQEELWNPVTVVPFGTRDSAVKTEEAGLKAVTDTVDAVMAAEKEASTGSSGIHEAADNAAKSIAAIRGGLRSADESLPPARPELPKPEKKEDPLDPKTAYREMLASQLKLARDFLSRGAVDEARELATDVAKGGVAELSTEAKKFLDELPPAVKKERGV</sequence>
<feature type="region of interest" description="Disordered" evidence="1">
    <location>
        <begin position="183"/>
        <end position="207"/>
    </location>
</feature>
<name>A0A388SB85_9BURK</name>
<feature type="signal peptide" evidence="3">
    <location>
        <begin position="1"/>
        <end position="25"/>
    </location>
</feature>
<keyword evidence="3" id="KW-0732">Signal</keyword>
<accession>A0A401LM10</accession>
<dbReference type="InterPro" id="IPR038440">
    <property type="entry name" value="FimV_C_sf"/>
</dbReference>
<dbReference type="Gene3D" id="1.20.58.2200">
    <property type="match status" value="1"/>
</dbReference>
<dbReference type="Proteomes" id="UP000266091">
    <property type="component" value="Unassembled WGS sequence"/>
</dbReference>
<evidence type="ECO:0000313" key="5">
    <source>
        <dbReference type="Proteomes" id="UP000266091"/>
    </source>
</evidence>
<keyword evidence="5" id="KW-1185">Reference proteome</keyword>